<dbReference type="OrthoDB" id="772928at2759"/>
<name>A0A2R6W6D2_MARPO</name>
<evidence type="ECO:0000313" key="2">
    <source>
        <dbReference type="Proteomes" id="UP000244005"/>
    </source>
</evidence>
<dbReference type="EMBL" id="KZ772947">
    <property type="protein sequence ID" value="PTQ29408.1"/>
    <property type="molecule type" value="Genomic_DNA"/>
</dbReference>
<sequence length="196" mass="21849">MYSRPQKPRSTKQARTGLPDLPSMSRAMYCCSSIVLLLLVSLRLVTLGQGASVLRCHMLPAEECAFAVDSSGKRCVLTENSDDAVSIVRSCETSEISVGDDSPIEYIETEQCVRACGVHKMTIGFARSTNLPTDQFMSKLCSWECKHNCPNLVDLYNNVSIVVGKEGKFNSYTELCNDWLHRSGKSIRSRRLHHLL</sequence>
<gene>
    <name evidence="1" type="ORF">MARPO_0142s0035</name>
</gene>
<evidence type="ECO:0008006" key="3">
    <source>
        <dbReference type="Google" id="ProtNLM"/>
    </source>
</evidence>
<protein>
    <recommendedName>
        <fullName evidence="3">PAR1 protein</fullName>
    </recommendedName>
</protein>
<dbReference type="Gramene" id="Mp3g18580.2">
    <property type="protein sequence ID" value="Mp3g18580.2.cds1"/>
    <property type="gene ID" value="Mp3g18580"/>
</dbReference>
<dbReference type="Gramene" id="Mp3g18580.1">
    <property type="protein sequence ID" value="Mp3g18580.1.cds1"/>
    <property type="gene ID" value="Mp3g18580"/>
</dbReference>
<reference evidence="2" key="1">
    <citation type="journal article" date="2017" name="Cell">
        <title>Insights into land plant evolution garnered from the Marchantia polymorpha genome.</title>
        <authorList>
            <person name="Bowman J.L."/>
            <person name="Kohchi T."/>
            <person name="Yamato K.T."/>
            <person name="Jenkins J."/>
            <person name="Shu S."/>
            <person name="Ishizaki K."/>
            <person name="Yamaoka S."/>
            <person name="Nishihama R."/>
            <person name="Nakamura Y."/>
            <person name="Berger F."/>
            <person name="Adam C."/>
            <person name="Aki S.S."/>
            <person name="Althoff F."/>
            <person name="Araki T."/>
            <person name="Arteaga-Vazquez M.A."/>
            <person name="Balasubrmanian S."/>
            <person name="Barry K."/>
            <person name="Bauer D."/>
            <person name="Boehm C.R."/>
            <person name="Briginshaw L."/>
            <person name="Caballero-Perez J."/>
            <person name="Catarino B."/>
            <person name="Chen F."/>
            <person name="Chiyoda S."/>
            <person name="Chovatia M."/>
            <person name="Davies K.M."/>
            <person name="Delmans M."/>
            <person name="Demura T."/>
            <person name="Dierschke T."/>
            <person name="Dolan L."/>
            <person name="Dorantes-Acosta A.E."/>
            <person name="Eklund D.M."/>
            <person name="Florent S.N."/>
            <person name="Flores-Sandoval E."/>
            <person name="Fujiyama A."/>
            <person name="Fukuzawa H."/>
            <person name="Galik B."/>
            <person name="Grimanelli D."/>
            <person name="Grimwood J."/>
            <person name="Grossniklaus U."/>
            <person name="Hamada T."/>
            <person name="Haseloff J."/>
            <person name="Hetherington A.J."/>
            <person name="Higo A."/>
            <person name="Hirakawa Y."/>
            <person name="Hundley H.N."/>
            <person name="Ikeda Y."/>
            <person name="Inoue K."/>
            <person name="Inoue S.I."/>
            <person name="Ishida S."/>
            <person name="Jia Q."/>
            <person name="Kakita M."/>
            <person name="Kanazawa T."/>
            <person name="Kawai Y."/>
            <person name="Kawashima T."/>
            <person name="Kennedy M."/>
            <person name="Kinose K."/>
            <person name="Kinoshita T."/>
            <person name="Kohara Y."/>
            <person name="Koide E."/>
            <person name="Komatsu K."/>
            <person name="Kopischke S."/>
            <person name="Kubo M."/>
            <person name="Kyozuka J."/>
            <person name="Lagercrantz U."/>
            <person name="Lin S.S."/>
            <person name="Lindquist E."/>
            <person name="Lipzen A.M."/>
            <person name="Lu C.W."/>
            <person name="De Luna E."/>
            <person name="Martienssen R.A."/>
            <person name="Minamino N."/>
            <person name="Mizutani M."/>
            <person name="Mizutani M."/>
            <person name="Mochizuki N."/>
            <person name="Monte I."/>
            <person name="Mosher R."/>
            <person name="Nagasaki H."/>
            <person name="Nakagami H."/>
            <person name="Naramoto S."/>
            <person name="Nishitani K."/>
            <person name="Ohtani M."/>
            <person name="Okamoto T."/>
            <person name="Okumura M."/>
            <person name="Phillips J."/>
            <person name="Pollak B."/>
            <person name="Reinders A."/>
            <person name="Rovekamp M."/>
            <person name="Sano R."/>
            <person name="Sawa S."/>
            <person name="Schmid M.W."/>
            <person name="Shirakawa M."/>
            <person name="Solano R."/>
            <person name="Spunde A."/>
            <person name="Suetsugu N."/>
            <person name="Sugano S."/>
            <person name="Sugiyama A."/>
            <person name="Sun R."/>
            <person name="Suzuki Y."/>
            <person name="Takenaka M."/>
            <person name="Takezawa D."/>
            <person name="Tomogane H."/>
            <person name="Tsuzuki M."/>
            <person name="Ueda T."/>
            <person name="Umeda M."/>
            <person name="Ward J.M."/>
            <person name="Watanabe Y."/>
            <person name="Yazaki K."/>
            <person name="Yokoyama R."/>
            <person name="Yoshitake Y."/>
            <person name="Yotsui I."/>
            <person name="Zachgo S."/>
            <person name="Schmutz J."/>
        </authorList>
    </citation>
    <scope>NUCLEOTIDE SEQUENCE [LARGE SCALE GENOMIC DNA]</scope>
    <source>
        <strain evidence="2">Tak-1</strain>
    </source>
</reference>
<dbReference type="AlphaFoldDB" id="A0A2R6W6D2"/>
<organism evidence="1 2">
    <name type="scientific">Marchantia polymorpha</name>
    <name type="common">Common liverwort</name>
    <name type="synonym">Marchantia aquatica</name>
    <dbReference type="NCBI Taxonomy" id="3197"/>
    <lineage>
        <taxon>Eukaryota</taxon>
        <taxon>Viridiplantae</taxon>
        <taxon>Streptophyta</taxon>
        <taxon>Embryophyta</taxon>
        <taxon>Marchantiophyta</taxon>
        <taxon>Marchantiopsida</taxon>
        <taxon>Marchantiidae</taxon>
        <taxon>Marchantiales</taxon>
        <taxon>Marchantiaceae</taxon>
        <taxon>Marchantia</taxon>
    </lineage>
</organism>
<dbReference type="PANTHER" id="PTHR33649:SF4">
    <property type="entry name" value="PAR1 PROTEIN"/>
    <property type="match status" value="1"/>
</dbReference>
<dbReference type="Proteomes" id="UP000244005">
    <property type="component" value="Unassembled WGS sequence"/>
</dbReference>
<dbReference type="Pfam" id="PF06521">
    <property type="entry name" value="PAR1"/>
    <property type="match status" value="1"/>
</dbReference>
<evidence type="ECO:0000313" key="1">
    <source>
        <dbReference type="EMBL" id="PTQ29408.1"/>
    </source>
</evidence>
<keyword evidence="2" id="KW-1185">Reference proteome</keyword>
<accession>A0A2R6W6D2</accession>
<dbReference type="PANTHER" id="PTHR33649">
    <property type="entry name" value="PAR1 PROTEIN"/>
    <property type="match status" value="1"/>
</dbReference>
<proteinExistence type="predicted"/>
<dbReference type="OMA" id="NCSFAIS"/>
<dbReference type="InterPro" id="IPR009489">
    <property type="entry name" value="PAR1"/>
</dbReference>